<accession>A0AAD6XXZ1</accession>
<keyword evidence="1" id="KW-1133">Transmembrane helix</keyword>
<dbReference type="Proteomes" id="UP001219525">
    <property type="component" value="Unassembled WGS sequence"/>
</dbReference>
<reference evidence="2" key="1">
    <citation type="submission" date="2023-03" db="EMBL/GenBank/DDBJ databases">
        <title>Massive genome expansion in bonnet fungi (Mycena s.s.) driven by repeated elements and novel gene families across ecological guilds.</title>
        <authorList>
            <consortium name="Lawrence Berkeley National Laboratory"/>
            <person name="Harder C.B."/>
            <person name="Miyauchi S."/>
            <person name="Viragh M."/>
            <person name="Kuo A."/>
            <person name="Thoen E."/>
            <person name="Andreopoulos B."/>
            <person name="Lu D."/>
            <person name="Skrede I."/>
            <person name="Drula E."/>
            <person name="Henrissat B."/>
            <person name="Morin E."/>
            <person name="Kohler A."/>
            <person name="Barry K."/>
            <person name="LaButti K."/>
            <person name="Morin E."/>
            <person name="Salamov A."/>
            <person name="Lipzen A."/>
            <person name="Mereny Z."/>
            <person name="Hegedus B."/>
            <person name="Baldrian P."/>
            <person name="Stursova M."/>
            <person name="Weitz H."/>
            <person name="Taylor A."/>
            <person name="Grigoriev I.V."/>
            <person name="Nagy L.G."/>
            <person name="Martin F."/>
            <person name="Kauserud H."/>
        </authorList>
    </citation>
    <scope>NUCLEOTIDE SEQUENCE</scope>
    <source>
        <strain evidence="2">9144</strain>
    </source>
</reference>
<keyword evidence="3" id="KW-1185">Reference proteome</keyword>
<proteinExistence type="predicted"/>
<comment type="caution">
    <text evidence="2">The sequence shown here is derived from an EMBL/GenBank/DDBJ whole genome shotgun (WGS) entry which is preliminary data.</text>
</comment>
<organism evidence="2 3">
    <name type="scientific">Mycena pura</name>
    <dbReference type="NCBI Taxonomy" id="153505"/>
    <lineage>
        <taxon>Eukaryota</taxon>
        <taxon>Fungi</taxon>
        <taxon>Dikarya</taxon>
        <taxon>Basidiomycota</taxon>
        <taxon>Agaricomycotina</taxon>
        <taxon>Agaricomycetes</taxon>
        <taxon>Agaricomycetidae</taxon>
        <taxon>Agaricales</taxon>
        <taxon>Marasmiineae</taxon>
        <taxon>Mycenaceae</taxon>
        <taxon>Mycena</taxon>
    </lineage>
</organism>
<gene>
    <name evidence="2" type="ORF">GGX14DRAFT_483725</name>
</gene>
<keyword evidence="1" id="KW-0812">Transmembrane</keyword>
<evidence type="ECO:0000256" key="1">
    <source>
        <dbReference type="SAM" id="Phobius"/>
    </source>
</evidence>
<name>A0AAD6XXZ1_9AGAR</name>
<evidence type="ECO:0000313" key="3">
    <source>
        <dbReference type="Proteomes" id="UP001219525"/>
    </source>
</evidence>
<sequence>MPSIFDKLPQEHAEASARTLEKQRETVIWPPETLVPPGHVKVQFYTCRFKVRDGLRPDIEAVFPLDPSGALSLYAVRRLWGLETCSIIDPLQLKLGFSADPNFLPARVVNELVTKHGCIKLVEPYASYETLAKREIRQIALACTSILHAWFVLGEAGVRKDCRALQRIATREFTIQGVRAHIDWAHAAKIVVCLSSLAVAAARLSDVADVLLEFGAAQAGAGGASAWMNFVFLAALVTLFVASSEGYIKSAGLEKDFRIIIALSQ</sequence>
<feature type="transmembrane region" description="Helical" evidence="1">
    <location>
        <begin position="226"/>
        <end position="248"/>
    </location>
</feature>
<keyword evidence="1" id="KW-0472">Membrane</keyword>
<dbReference type="AlphaFoldDB" id="A0AAD6XXZ1"/>
<protein>
    <submittedName>
        <fullName evidence="2">Uncharacterized protein</fullName>
    </submittedName>
</protein>
<dbReference type="EMBL" id="JARJCW010000156">
    <property type="protein sequence ID" value="KAJ7190138.1"/>
    <property type="molecule type" value="Genomic_DNA"/>
</dbReference>
<evidence type="ECO:0000313" key="2">
    <source>
        <dbReference type="EMBL" id="KAJ7190138.1"/>
    </source>
</evidence>